<feature type="domain" description="Major facilitator superfamily (MFS) profile" evidence="8">
    <location>
        <begin position="1"/>
        <end position="372"/>
    </location>
</feature>
<evidence type="ECO:0000256" key="1">
    <source>
        <dbReference type="ARBA" id="ARBA00004127"/>
    </source>
</evidence>
<organism evidence="9 10">
    <name type="scientific">Halarchaeum grantii</name>
    <dbReference type="NCBI Taxonomy" id="1193105"/>
    <lineage>
        <taxon>Archaea</taxon>
        <taxon>Methanobacteriati</taxon>
        <taxon>Methanobacteriota</taxon>
        <taxon>Stenosarchaea group</taxon>
        <taxon>Halobacteria</taxon>
        <taxon>Halobacteriales</taxon>
        <taxon>Halobacteriaceae</taxon>
    </lineage>
</organism>
<dbReference type="Pfam" id="PF07690">
    <property type="entry name" value="MFS_1"/>
    <property type="match status" value="1"/>
</dbReference>
<dbReference type="PANTHER" id="PTHR23514">
    <property type="entry name" value="BYPASS OF STOP CODON PROTEIN 6"/>
    <property type="match status" value="1"/>
</dbReference>
<sequence length="375" mass="37817">MFGFTVGDALALQVRGALVPSLQRAFDVDPALLGLVAPAGTVGFLCTVLLAGAAAGRLDVRRTVLAALAVASVALLAMSAAPAYGVFLAFLFVQGSADGVVRGLDRPVLAHFYPEQRGRIFNVYGLVWAVGAAAAPLVVVAVLAVGNWRWVFAVLSVAFVPAAVLVARAGPPSIETGERALSRERLAALLRDRRILGVLLALVCSGGIEGCLFTWLPYYASGFLPEAYANVLLSAYLVAYVPGRALYGAIVGRVDPLALVAVLGAVTAPALYVAFTASGTVAVVAAVLVVGLCVCGLYPTLSAFGVNVAPAYSGPVNALTTGANYLGLSLAPAAVGVLASATSVGTALSSLVAPAVGVVAVALALRTRSGTATAA</sequence>
<dbReference type="GO" id="GO:0022857">
    <property type="term" value="F:transmembrane transporter activity"/>
    <property type="evidence" value="ECO:0007669"/>
    <property type="project" value="InterPro"/>
</dbReference>
<protein>
    <recommendedName>
        <fullName evidence="8">Major facilitator superfamily (MFS) profile domain-containing protein</fullName>
    </recommendedName>
</protein>
<evidence type="ECO:0000256" key="5">
    <source>
        <dbReference type="ARBA" id="ARBA00022989"/>
    </source>
</evidence>
<evidence type="ECO:0000256" key="2">
    <source>
        <dbReference type="ARBA" id="ARBA00008335"/>
    </source>
</evidence>
<evidence type="ECO:0000313" key="10">
    <source>
        <dbReference type="Proteomes" id="UP000628840"/>
    </source>
</evidence>
<dbReference type="PROSITE" id="PS50850">
    <property type="entry name" value="MFS"/>
    <property type="match status" value="1"/>
</dbReference>
<comment type="similarity">
    <text evidence="2">Belongs to the major facilitator superfamily.</text>
</comment>
<name>A0A830F4X4_9EURY</name>
<evidence type="ECO:0000256" key="3">
    <source>
        <dbReference type="ARBA" id="ARBA00022448"/>
    </source>
</evidence>
<comment type="subcellular location">
    <subcellularLocation>
        <location evidence="1">Endomembrane system</location>
        <topology evidence="1">Multi-pass membrane protein</topology>
    </subcellularLocation>
</comment>
<evidence type="ECO:0000256" key="7">
    <source>
        <dbReference type="SAM" id="Phobius"/>
    </source>
</evidence>
<dbReference type="InterPro" id="IPR020846">
    <property type="entry name" value="MFS_dom"/>
</dbReference>
<dbReference type="AlphaFoldDB" id="A0A830F4X4"/>
<dbReference type="InterPro" id="IPR051788">
    <property type="entry name" value="MFS_Transporter"/>
</dbReference>
<dbReference type="InterPro" id="IPR036259">
    <property type="entry name" value="MFS_trans_sf"/>
</dbReference>
<dbReference type="SUPFAM" id="SSF103473">
    <property type="entry name" value="MFS general substrate transporter"/>
    <property type="match status" value="1"/>
</dbReference>
<evidence type="ECO:0000256" key="6">
    <source>
        <dbReference type="ARBA" id="ARBA00023136"/>
    </source>
</evidence>
<reference evidence="9 10" key="1">
    <citation type="journal article" date="2019" name="Int. J. Syst. Evol. Microbiol.">
        <title>The Global Catalogue of Microorganisms (GCM) 10K type strain sequencing project: providing services to taxonomists for standard genome sequencing and annotation.</title>
        <authorList>
            <consortium name="The Broad Institute Genomics Platform"/>
            <consortium name="The Broad Institute Genome Sequencing Center for Infectious Disease"/>
            <person name="Wu L."/>
            <person name="Ma J."/>
        </authorList>
    </citation>
    <scope>NUCLEOTIDE SEQUENCE [LARGE SCALE GENOMIC DNA]</scope>
    <source>
        <strain evidence="9 10">JCM 19585</strain>
    </source>
</reference>
<comment type="caution">
    <text evidence="9">The sequence shown here is derived from an EMBL/GenBank/DDBJ whole genome shotgun (WGS) entry which is preliminary data.</text>
</comment>
<evidence type="ECO:0000259" key="8">
    <source>
        <dbReference type="PROSITE" id="PS50850"/>
    </source>
</evidence>
<feature type="transmembrane region" description="Helical" evidence="7">
    <location>
        <begin position="257"/>
        <end position="275"/>
    </location>
</feature>
<proteinExistence type="inferred from homology"/>
<feature type="transmembrane region" description="Helical" evidence="7">
    <location>
        <begin position="150"/>
        <end position="174"/>
    </location>
</feature>
<evidence type="ECO:0000256" key="4">
    <source>
        <dbReference type="ARBA" id="ARBA00022692"/>
    </source>
</evidence>
<accession>A0A830F4X4</accession>
<feature type="transmembrane region" description="Helical" evidence="7">
    <location>
        <begin position="228"/>
        <end position="250"/>
    </location>
</feature>
<keyword evidence="6 7" id="KW-0472">Membrane</keyword>
<feature type="transmembrane region" description="Helical" evidence="7">
    <location>
        <begin position="32"/>
        <end position="51"/>
    </location>
</feature>
<gene>
    <name evidence="9" type="ORF">GCM10009037_23560</name>
</gene>
<dbReference type="Proteomes" id="UP000628840">
    <property type="component" value="Unassembled WGS sequence"/>
</dbReference>
<evidence type="ECO:0000313" key="9">
    <source>
        <dbReference type="EMBL" id="GGL39107.1"/>
    </source>
</evidence>
<feature type="transmembrane region" description="Helical" evidence="7">
    <location>
        <begin position="63"/>
        <end position="81"/>
    </location>
</feature>
<keyword evidence="10" id="KW-1185">Reference proteome</keyword>
<feature type="transmembrane region" description="Helical" evidence="7">
    <location>
        <begin position="347"/>
        <end position="365"/>
    </location>
</feature>
<dbReference type="EMBL" id="BMPF01000003">
    <property type="protein sequence ID" value="GGL39107.1"/>
    <property type="molecule type" value="Genomic_DNA"/>
</dbReference>
<dbReference type="GO" id="GO:0012505">
    <property type="term" value="C:endomembrane system"/>
    <property type="evidence" value="ECO:0007669"/>
    <property type="project" value="UniProtKB-SubCell"/>
</dbReference>
<dbReference type="PANTHER" id="PTHR23514:SF3">
    <property type="entry name" value="BYPASS OF STOP CODON PROTEIN 6"/>
    <property type="match status" value="1"/>
</dbReference>
<dbReference type="GO" id="GO:0016020">
    <property type="term" value="C:membrane"/>
    <property type="evidence" value="ECO:0007669"/>
    <property type="project" value="TreeGrafter"/>
</dbReference>
<feature type="transmembrane region" description="Helical" evidence="7">
    <location>
        <begin position="195"/>
        <end position="216"/>
    </location>
</feature>
<dbReference type="Gene3D" id="1.20.1250.20">
    <property type="entry name" value="MFS general substrate transporter like domains"/>
    <property type="match status" value="1"/>
</dbReference>
<feature type="transmembrane region" description="Helical" evidence="7">
    <location>
        <begin position="281"/>
        <end position="301"/>
    </location>
</feature>
<keyword evidence="3" id="KW-0813">Transport</keyword>
<feature type="transmembrane region" description="Helical" evidence="7">
    <location>
        <begin position="322"/>
        <end position="341"/>
    </location>
</feature>
<keyword evidence="4 7" id="KW-0812">Transmembrane</keyword>
<dbReference type="InterPro" id="IPR011701">
    <property type="entry name" value="MFS"/>
</dbReference>
<keyword evidence="5 7" id="KW-1133">Transmembrane helix</keyword>
<feature type="transmembrane region" description="Helical" evidence="7">
    <location>
        <begin position="125"/>
        <end position="144"/>
    </location>
</feature>